<gene>
    <name evidence="2" type="ORF">Cni_G02623</name>
</gene>
<accession>A0AAQ3Q2V9</accession>
<proteinExistence type="predicted"/>
<feature type="compositionally biased region" description="Pro residues" evidence="1">
    <location>
        <begin position="1"/>
        <end position="32"/>
    </location>
</feature>
<keyword evidence="2" id="KW-0687">Ribonucleoprotein</keyword>
<evidence type="ECO:0000313" key="2">
    <source>
        <dbReference type="EMBL" id="WOK93922.1"/>
    </source>
</evidence>
<reference evidence="2 3" key="1">
    <citation type="submission" date="2023-10" db="EMBL/GenBank/DDBJ databases">
        <title>Chromosome-scale genome assembly provides insights into flower coloration mechanisms of Canna indica.</title>
        <authorList>
            <person name="Li C."/>
        </authorList>
    </citation>
    <scope>NUCLEOTIDE SEQUENCE [LARGE SCALE GENOMIC DNA]</scope>
    <source>
        <tissue evidence="2">Flower</tissue>
    </source>
</reference>
<dbReference type="AlphaFoldDB" id="A0AAQ3Q2V9"/>
<protein>
    <submittedName>
        <fullName evidence="2">U11/U12 small nuclear ribonucleoprotein 65 kDa protein isoform X1</fullName>
    </submittedName>
</protein>
<name>A0AAQ3Q2V9_9LILI</name>
<evidence type="ECO:0000313" key="3">
    <source>
        <dbReference type="Proteomes" id="UP001327560"/>
    </source>
</evidence>
<sequence>MASSFPPPPRHPPPLLPPQPQLIAPTPPPPHAVPESEDQSNGSATASMLLVRRLPEAIPHDVLSRLFSHYGASSVRPCAGKVVFASESHLLLRLPLAKVSYIARSIVESPSTGESGDGNPTSD</sequence>
<dbReference type="GO" id="GO:1990904">
    <property type="term" value="C:ribonucleoprotein complex"/>
    <property type="evidence" value="ECO:0007669"/>
    <property type="project" value="UniProtKB-KW"/>
</dbReference>
<organism evidence="2 3">
    <name type="scientific">Canna indica</name>
    <name type="common">Indian-shot</name>
    <dbReference type="NCBI Taxonomy" id="4628"/>
    <lineage>
        <taxon>Eukaryota</taxon>
        <taxon>Viridiplantae</taxon>
        <taxon>Streptophyta</taxon>
        <taxon>Embryophyta</taxon>
        <taxon>Tracheophyta</taxon>
        <taxon>Spermatophyta</taxon>
        <taxon>Magnoliopsida</taxon>
        <taxon>Liliopsida</taxon>
        <taxon>Zingiberales</taxon>
        <taxon>Cannaceae</taxon>
        <taxon>Canna</taxon>
    </lineage>
</organism>
<evidence type="ECO:0000256" key="1">
    <source>
        <dbReference type="SAM" id="MobiDB-lite"/>
    </source>
</evidence>
<dbReference type="EMBL" id="CP136890">
    <property type="protein sequence ID" value="WOK93922.1"/>
    <property type="molecule type" value="Genomic_DNA"/>
</dbReference>
<dbReference type="Proteomes" id="UP001327560">
    <property type="component" value="Chromosome 1"/>
</dbReference>
<keyword evidence="3" id="KW-1185">Reference proteome</keyword>
<feature type="region of interest" description="Disordered" evidence="1">
    <location>
        <begin position="1"/>
        <end position="48"/>
    </location>
</feature>